<organism evidence="2 3">
    <name type="scientific">Cladobotryum mycophilum</name>
    <dbReference type="NCBI Taxonomy" id="491253"/>
    <lineage>
        <taxon>Eukaryota</taxon>
        <taxon>Fungi</taxon>
        <taxon>Dikarya</taxon>
        <taxon>Ascomycota</taxon>
        <taxon>Pezizomycotina</taxon>
        <taxon>Sordariomycetes</taxon>
        <taxon>Hypocreomycetidae</taxon>
        <taxon>Hypocreales</taxon>
        <taxon>Hypocreaceae</taxon>
        <taxon>Cladobotryum</taxon>
    </lineage>
</organism>
<proteinExistence type="predicted"/>
<feature type="chain" id="PRO_5045758165" description="Antifungal protein" evidence="1">
    <location>
        <begin position="20"/>
        <end position="109"/>
    </location>
</feature>
<dbReference type="Proteomes" id="UP001338125">
    <property type="component" value="Unassembled WGS sequence"/>
</dbReference>
<name>A0ABR0SRU4_9HYPO</name>
<gene>
    <name evidence="2" type="ORF">PT974_04919</name>
</gene>
<evidence type="ECO:0000313" key="3">
    <source>
        <dbReference type="Proteomes" id="UP001338125"/>
    </source>
</evidence>
<accession>A0ABR0SRU4</accession>
<protein>
    <recommendedName>
        <fullName evidence="4">Antifungal protein</fullName>
    </recommendedName>
</protein>
<comment type="caution">
    <text evidence="2">The sequence shown here is derived from an EMBL/GenBank/DDBJ whole genome shotgun (WGS) entry which is preliminary data.</text>
</comment>
<evidence type="ECO:0000256" key="1">
    <source>
        <dbReference type="SAM" id="SignalP"/>
    </source>
</evidence>
<reference evidence="2 3" key="1">
    <citation type="submission" date="2024-01" db="EMBL/GenBank/DDBJ databases">
        <title>Complete genome of Cladobotryum mycophilum ATHUM6906.</title>
        <authorList>
            <person name="Christinaki A.C."/>
            <person name="Myridakis A.I."/>
            <person name="Kouvelis V.N."/>
        </authorList>
    </citation>
    <scope>NUCLEOTIDE SEQUENCE [LARGE SCALE GENOMIC DNA]</scope>
    <source>
        <strain evidence="2 3">ATHUM6906</strain>
    </source>
</reference>
<sequence length="109" mass="11437">MKFTAALTVLFSLAAIGTATPTGERAIIAEPLPTDGATIFSAYKSCSSIRTNSDKCTGKRLGPQNSWHNCKNRDGKCCAAHKDGSGGQDVARGQGREDCGYCFSGKCKA</sequence>
<keyword evidence="1" id="KW-0732">Signal</keyword>
<evidence type="ECO:0008006" key="4">
    <source>
        <dbReference type="Google" id="ProtNLM"/>
    </source>
</evidence>
<feature type="signal peptide" evidence="1">
    <location>
        <begin position="1"/>
        <end position="19"/>
    </location>
</feature>
<keyword evidence="3" id="KW-1185">Reference proteome</keyword>
<evidence type="ECO:0000313" key="2">
    <source>
        <dbReference type="EMBL" id="KAK5994445.1"/>
    </source>
</evidence>
<dbReference type="EMBL" id="JAVFKD010000010">
    <property type="protein sequence ID" value="KAK5994445.1"/>
    <property type="molecule type" value="Genomic_DNA"/>
</dbReference>